<evidence type="ECO:0000313" key="1">
    <source>
        <dbReference type="EMBL" id="QKS26736.1"/>
    </source>
</evidence>
<gene>
    <name evidence="1" type="ORF">FX987_04552</name>
</gene>
<organism evidence="1 2">
    <name type="scientific">Vreelandella titanicae</name>
    <dbReference type="NCBI Taxonomy" id="664683"/>
    <lineage>
        <taxon>Bacteria</taxon>
        <taxon>Pseudomonadati</taxon>
        <taxon>Pseudomonadota</taxon>
        <taxon>Gammaproteobacteria</taxon>
        <taxon>Oceanospirillales</taxon>
        <taxon>Halomonadaceae</taxon>
        <taxon>Vreelandella</taxon>
    </lineage>
</organism>
<name>A0AAP9T3J2_9GAMM</name>
<accession>A0AAP9T3J2</accession>
<evidence type="ECO:0000313" key="2">
    <source>
        <dbReference type="Proteomes" id="UP000509761"/>
    </source>
</evidence>
<dbReference type="AlphaFoldDB" id="A0AAP9T3J2"/>
<reference evidence="1 2" key="1">
    <citation type="submission" date="2019-12" db="EMBL/GenBank/DDBJ databases">
        <title>Genome sequencing and assembly of endphytes of Porphyra tenera.</title>
        <authorList>
            <person name="Park J.M."/>
            <person name="Shin R."/>
            <person name="Jo S.H."/>
        </authorList>
    </citation>
    <scope>NUCLEOTIDE SEQUENCE [LARGE SCALE GENOMIC DNA]</scope>
    <source>
        <strain evidence="1 2">GPM3</strain>
    </source>
</reference>
<protein>
    <submittedName>
        <fullName evidence="1">Uncharacterized protein</fullName>
    </submittedName>
</protein>
<sequence>MLIYFDVPHDLSNALELTYWALGLSQSVLLQSG</sequence>
<dbReference type="EMBL" id="CP054580">
    <property type="protein sequence ID" value="QKS26736.1"/>
    <property type="molecule type" value="Genomic_DNA"/>
</dbReference>
<dbReference type="Proteomes" id="UP000509761">
    <property type="component" value="Chromosome"/>
</dbReference>
<keyword evidence="2" id="KW-1185">Reference proteome</keyword>
<proteinExistence type="predicted"/>